<name>A0A8H7DEC1_9AGAR</name>
<dbReference type="CDD" id="cd11296">
    <property type="entry name" value="O-FucT_like"/>
    <property type="match status" value="1"/>
</dbReference>
<dbReference type="AlphaFoldDB" id="A0A8H7DEC1"/>
<feature type="transmembrane region" description="Helical" evidence="1">
    <location>
        <begin position="12"/>
        <end position="31"/>
    </location>
</feature>
<dbReference type="Gene3D" id="3.40.50.11350">
    <property type="match status" value="1"/>
</dbReference>
<evidence type="ECO:0000313" key="2">
    <source>
        <dbReference type="EMBL" id="KAF7371260.1"/>
    </source>
</evidence>
<evidence type="ECO:0008006" key="4">
    <source>
        <dbReference type="Google" id="ProtNLM"/>
    </source>
</evidence>
<comment type="caution">
    <text evidence="2">The sequence shown here is derived from an EMBL/GenBank/DDBJ whole genome shotgun (WGS) entry which is preliminary data.</text>
</comment>
<protein>
    <recommendedName>
        <fullName evidence="4">O-fucosyltransferase family protein</fullName>
    </recommendedName>
</protein>
<dbReference type="EMBL" id="JACAZH010000004">
    <property type="protein sequence ID" value="KAF7371260.1"/>
    <property type="molecule type" value="Genomic_DNA"/>
</dbReference>
<keyword evidence="1" id="KW-0472">Membrane</keyword>
<evidence type="ECO:0000313" key="3">
    <source>
        <dbReference type="Proteomes" id="UP000623467"/>
    </source>
</evidence>
<dbReference type="Proteomes" id="UP000623467">
    <property type="component" value="Unassembled WGS sequence"/>
</dbReference>
<sequence>MHSSNPSVLRRANPRVLFAAFFLTCIGYYVGRLSQPEPPQNSASGHVPEPKLEIAEGERVTITVQPPPVTVQGPQVTVQVPATVTLTTEVHVPKEEVVPEEPVVLNGPPTQAFQDNLRPDVNYITVWPGSGFTNDVMSYMNLIYLSLLTQRVPILPFFTPTHVKRASGLPDVPAIDFGEVFDVPRLSKGIGKPIVEWWQVKVRHTYYSSQPSLILFLFPRIVTAHRSIRWDAGTSGKPFQKVTNHPMSPAGRSVLISIYRIRLLRSWIKLFKDSADEPHMRFTSLMALAFPEQRNKNIRTPAPSLRLKASLPPDEHLTCFDNMYWIANVEPHEFQHDYSTAWRFVGKYLHWNPRIEGLAQNYIRKTFGLSVAAEIPPRYITIHVRHNDFAGWCHRPVDECFAPLSAYARRVDEVKAELLQTKNLTVSRVIMTSDEKNSTWWDEVEAYGWHRVDHSTTVATYGGWYPLLIDAAIQSGGMGIVGTDLSTVSMIAGHRVKAWRDGAVRQVKWGHPGADDH</sequence>
<gene>
    <name evidence="2" type="ORF">MSAN_00761800</name>
</gene>
<evidence type="ECO:0000256" key="1">
    <source>
        <dbReference type="SAM" id="Phobius"/>
    </source>
</evidence>
<accession>A0A8H7DEC1</accession>
<keyword evidence="1" id="KW-1133">Transmembrane helix</keyword>
<organism evidence="2 3">
    <name type="scientific">Mycena sanguinolenta</name>
    <dbReference type="NCBI Taxonomy" id="230812"/>
    <lineage>
        <taxon>Eukaryota</taxon>
        <taxon>Fungi</taxon>
        <taxon>Dikarya</taxon>
        <taxon>Basidiomycota</taxon>
        <taxon>Agaricomycotina</taxon>
        <taxon>Agaricomycetes</taxon>
        <taxon>Agaricomycetidae</taxon>
        <taxon>Agaricales</taxon>
        <taxon>Marasmiineae</taxon>
        <taxon>Mycenaceae</taxon>
        <taxon>Mycena</taxon>
    </lineage>
</organism>
<reference evidence="2" key="1">
    <citation type="submission" date="2020-05" db="EMBL/GenBank/DDBJ databases">
        <title>Mycena genomes resolve the evolution of fungal bioluminescence.</title>
        <authorList>
            <person name="Tsai I.J."/>
        </authorList>
    </citation>
    <scope>NUCLEOTIDE SEQUENCE</scope>
    <source>
        <strain evidence="2">160909Yilan</strain>
    </source>
</reference>
<dbReference type="OrthoDB" id="423313at2759"/>
<proteinExistence type="predicted"/>
<keyword evidence="1" id="KW-0812">Transmembrane</keyword>
<keyword evidence="3" id="KW-1185">Reference proteome</keyword>